<dbReference type="AlphaFoldDB" id="A0A381WSA4"/>
<dbReference type="Gene3D" id="3.60.15.10">
    <property type="entry name" value="Ribonuclease Z/Hydroxyacylglutathione hydrolase-like"/>
    <property type="match status" value="1"/>
</dbReference>
<dbReference type="SUPFAM" id="SSF56281">
    <property type="entry name" value="Metallo-hydrolase/oxidoreductase"/>
    <property type="match status" value="1"/>
</dbReference>
<accession>A0A381WSA4</accession>
<reference evidence="2" key="1">
    <citation type="submission" date="2018-05" db="EMBL/GenBank/DDBJ databases">
        <authorList>
            <person name="Lanie J.A."/>
            <person name="Ng W.-L."/>
            <person name="Kazmierczak K.M."/>
            <person name="Andrzejewski T.M."/>
            <person name="Davidsen T.M."/>
            <person name="Wayne K.J."/>
            <person name="Tettelin H."/>
            <person name="Glass J.I."/>
            <person name="Rusch D."/>
            <person name="Podicherti R."/>
            <person name="Tsui H.-C.T."/>
            <person name="Winkler M.E."/>
        </authorList>
    </citation>
    <scope>NUCLEOTIDE SEQUENCE</scope>
</reference>
<dbReference type="InterPro" id="IPR052159">
    <property type="entry name" value="Competence_DNA_uptake"/>
</dbReference>
<organism evidence="2">
    <name type="scientific">marine metagenome</name>
    <dbReference type="NCBI Taxonomy" id="408172"/>
    <lineage>
        <taxon>unclassified sequences</taxon>
        <taxon>metagenomes</taxon>
        <taxon>ecological metagenomes</taxon>
    </lineage>
</organism>
<dbReference type="InterPro" id="IPR036866">
    <property type="entry name" value="RibonucZ/Hydroxyglut_hydro"/>
</dbReference>
<evidence type="ECO:0000259" key="1">
    <source>
        <dbReference type="Pfam" id="PF00753"/>
    </source>
</evidence>
<dbReference type="EMBL" id="UINC01012724">
    <property type="protein sequence ID" value="SVA55389.1"/>
    <property type="molecule type" value="Genomic_DNA"/>
</dbReference>
<dbReference type="PANTHER" id="PTHR30619:SF1">
    <property type="entry name" value="RECOMBINATION PROTEIN 2"/>
    <property type="match status" value="1"/>
</dbReference>
<sequence length="354" mass="38645">MMAAMKRMLLVLTAAITILSVRAEKTLDIYWVDVEGGAATLMVTPAGQSILIDTGNPGTRDADRIHEVATKQAGLKKIDFLITTHFHGDHFGGAAPLSQLMPIGKVYDNGIPVRNPDRNRQDPAFVLKVKPYKTMKVDGRVVVKPGTALSLQQADGTAKVDLTFVVAARKFIEPPKGAKKNPLAGSVPPMKEDLSDNANSVASLITVGDFRFLDCGDLTWNMEAKLVEPVNRIGTVDVYQVNHHGLATSNNPLLIKSVAPTVSVMNNGHKKGCSPSAFAALQETKSIKAMYQVHRNLRPDGEKNNTTNEYIANLTSPQECKAYAMKLSVAADGKSYTIYNPRNKHQRTFKTRKH</sequence>
<gene>
    <name evidence="2" type="ORF">METZ01_LOCUS108243</name>
</gene>
<evidence type="ECO:0000313" key="2">
    <source>
        <dbReference type="EMBL" id="SVA55389.1"/>
    </source>
</evidence>
<protein>
    <recommendedName>
        <fullName evidence="1">Metallo-beta-lactamase domain-containing protein</fullName>
    </recommendedName>
</protein>
<name>A0A381WSA4_9ZZZZ</name>
<proteinExistence type="predicted"/>
<dbReference type="InterPro" id="IPR001279">
    <property type="entry name" value="Metallo-B-lactamas"/>
</dbReference>
<dbReference type="Pfam" id="PF00753">
    <property type="entry name" value="Lactamase_B"/>
    <property type="match status" value="1"/>
</dbReference>
<feature type="domain" description="Metallo-beta-lactamase" evidence="1">
    <location>
        <begin position="36"/>
        <end position="110"/>
    </location>
</feature>
<dbReference type="PANTHER" id="PTHR30619">
    <property type="entry name" value="DNA INTERNALIZATION/COMPETENCE PROTEIN COMEC/REC2"/>
    <property type="match status" value="1"/>
</dbReference>